<comment type="caution">
    <text evidence="2">The sequence shown here is derived from an EMBL/GenBank/DDBJ whole genome shotgun (WGS) entry which is preliminary data.</text>
</comment>
<accession>A0A1F5NYG2</accession>
<evidence type="ECO:0000256" key="1">
    <source>
        <dbReference type="SAM" id="Phobius"/>
    </source>
</evidence>
<evidence type="ECO:0000313" key="3">
    <source>
        <dbReference type="Proteomes" id="UP000176339"/>
    </source>
</evidence>
<organism evidence="2 3">
    <name type="scientific">Candidatus Doudnabacteria bacterium RIFCSPHIGHO2_01_FULL_49_9</name>
    <dbReference type="NCBI Taxonomy" id="1817827"/>
    <lineage>
        <taxon>Bacteria</taxon>
        <taxon>Candidatus Doudnaibacteriota</taxon>
    </lineage>
</organism>
<protein>
    <recommendedName>
        <fullName evidence="4">PA14 domain-containing protein</fullName>
    </recommendedName>
</protein>
<keyword evidence="1" id="KW-0812">Transmembrane</keyword>
<evidence type="ECO:0008006" key="4">
    <source>
        <dbReference type="Google" id="ProtNLM"/>
    </source>
</evidence>
<proteinExistence type="predicted"/>
<keyword evidence="1" id="KW-0472">Membrane</keyword>
<keyword evidence="1" id="KW-1133">Transmembrane helix</keyword>
<dbReference type="AlphaFoldDB" id="A0A1F5NYG2"/>
<gene>
    <name evidence="2" type="ORF">A2846_01530</name>
</gene>
<evidence type="ECO:0000313" key="2">
    <source>
        <dbReference type="EMBL" id="OGE82698.1"/>
    </source>
</evidence>
<dbReference type="EMBL" id="MFEN01000065">
    <property type="protein sequence ID" value="OGE82698.1"/>
    <property type="molecule type" value="Genomic_DNA"/>
</dbReference>
<dbReference type="InterPro" id="IPR007541">
    <property type="entry name" value="Uncharacterised_BSP"/>
</dbReference>
<reference evidence="2 3" key="1">
    <citation type="journal article" date="2016" name="Nat. Commun.">
        <title>Thousands of microbial genomes shed light on interconnected biogeochemical processes in an aquifer system.</title>
        <authorList>
            <person name="Anantharaman K."/>
            <person name="Brown C.T."/>
            <person name="Hug L.A."/>
            <person name="Sharon I."/>
            <person name="Castelle C.J."/>
            <person name="Probst A.J."/>
            <person name="Thomas B.C."/>
            <person name="Singh A."/>
            <person name="Wilkins M.J."/>
            <person name="Karaoz U."/>
            <person name="Brodie E.L."/>
            <person name="Williams K.H."/>
            <person name="Hubbard S.S."/>
            <person name="Banfield J.F."/>
        </authorList>
    </citation>
    <scope>NUCLEOTIDE SEQUENCE [LARGE SCALE GENOMIC DNA]</scope>
</reference>
<feature type="transmembrane region" description="Helical" evidence="1">
    <location>
        <begin position="7"/>
        <end position="31"/>
    </location>
</feature>
<name>A0A1F5NYG2_9BACT</name>
<sequence length="590" mass="63526">MNKNTKGFAGVAVLIILSIVIVAGGVGGYVITRKPVNQPIDTGTQNEQTAPPSVDVSDLLDKLNPPPTTTVQNNSSAIVSFSSDKSAVSSGGAVTLNWEAGADTSSIALSLTCDSNVTWSTASGSAVKCGTILNQNKSSINTLYHYYQIKLFNNSSSDKSITATLNTGTASKDIKITVKAAAPVTTTPLPTPAPATQPVSTTAACSPDISQENTFFGCIYNGKNFDAFKAKLWPGGVVGQASTMSVQTPASLGGSSAYKIDGQNIKAGYATQPQGIALNGDFSLKVKGKFKFAPGSYTFYSLAGRYDGVRIKFDGVTKINQWNGRTYEDYFNETFSNQTEVVIEVEHYGNAKYSGFVTEHSRLEFGWRIPQAVARNQFCIIPYSKDDSQIGSIVGQILEACNSFIPKLESFWTVQPSLTPYLIEFITEPTAAYGNAGGQYSIALQIDKVKAEGLKLGTIVHELTHIILRPGYGFKGSTYKSQSWVGEGLAEYAPYKLGYPMASGHTTLGCDGGHYREDGYRCSATFFNYVDKNYPGFISKINKIMRTDFLTDSTLSQPNEGGPMLLDAFTQHTGKSADELWSQCLQSDCK</sequence>
<dbReference type="Pfam" id="PF04450">
    <property type="entry name" value="BSP"/>
    <property type="match status" value="1"/>
</dbReference>
<dbReference type="Proteomes" id="UP000176339">
    <property type="component" value="Unassembled WGS sequence"/>
</dbReference>